<dbReference type="EC" id="2.7.7.2" evidence="15"/>
<keyword evidence="10 15" id="KW-0274">FAD</keyword>
<dbReference type="UniPathway" id="UPA00276">
    <property type="reaction ID" value="UER00406"/>
</dbReference>
<reference evidence="17 18" key="1">
    <citation type="submission" date="2020-08" db="EMBL/GenBank/DDBJ databases">
        <title>Sequencing the genomes of 1000 actinobacteria strains.</title>
        <authorList>
            <person name="Klenk H.-P."/>
        </authorList>
    </citation>
    <scope>NUCLEOTIDE SEQUENCE [LARGE SCALE GENOMIC DNA]</scope>
    <source>
        <strain evidence="17 18">DSM 11053</strain>
    </source>
</reference>
<evidence type="ECO:0000256" key="6">
    <source>
        <dbReference type="ARBA" id="ARBA00022679"/>
    </source>
</evidence>
<keyword evidence="4 15" id="KW-0285">Flavoprotein</keyword>
<evidence type="ECO:0000256" key="3">
    <source>
        <dbReference type="ARBA" id="ARBA00005201"/>
    </source>
</evidence>
<evidence type="ECO:0000256" key="14">
    <source>
        <dbReference type="ARBA" id="ARBA00049494"/>
    </source>
</evidence>
<dbReference type="Pfam" id="PF01687">
    <property type="entry name" value="Flavokinase"/>
    <property type="match status" value="1"/>
</dbReference>
<comment type="similarity">
    <text evidence="15">Belongs to the ribF family.</text>
</comment>
<dbReference type="PANTHER" id="PTHR22749:SF6">
    <property type="entry name" value="RIBOFLAVIN KINASE"/>
    <property type="match status" value="1"/>
</dbReference>
<evidence type="ECO:0000256" key="11">
    <source>
        <dbReference type="ARBA" id="ARBA00022840"/>
    </source>
</evidence>
<keyword evidence="18" id="KW-1185">Reference proteome</keyword>
<dbReference type="EC" id="2.7.1.26" evidence="15"/>
<dbReference type="Gene3D" id="3.40.50.620">
    <property type="entry name" value="HUPs"/>
    <property type="match status" value="1"/>
</dbReference>
<dbReference type="Proteomes" id="UP000565572">
    <property type="component" value="Unassembled WGS sequence"/>
</dbReference>
<comment type="catalytic activity">
    <reaction evidence="14 15">
        <text>FMN + ATP + H(+) = FAD + diphosphate</text>
        <dbReference type="Rhea" id="RHEA:17237"/>
        <dbReference type="ChEBI" id="CHEBI:15378"/>
        <dbReference type="ChEBI" id="CHEBI:30616"/>
        <dbReference type="ChEBI" id="CHEBI:33019"/>
        <dbReference type="ChEBI" id="CHEBI:57692"/>
        <dbReference type="ChEBI" id="CHEBI:58210"/>
        <dbReference type="EC" id="2.7.7.2"/>
    </reaction>
</comment>
<evidence type="ECO:0000256" key="13">
    <source>
        <dbReference type="ARBA" id="ARBA00047880"/>
    </source>
</evidence>
<dbReference type="PANTHER" id="PTHR22749">
    <property type="entry name" value="RIBOFLAVIN KINASE/FMN ADENYLYLTRANSFERASE"/>
    <property type="match status" value="1"/>
</dbReference>
<dbReference type="CDD" id="cd02064">
    <property type="entry name" value="FAD_synthetase_N"/>
    <property type="match status" value="1"/>
</dbReference>
<evidence type="ECO:0000256" key="8">
    <source>
        <dbReference type="ARBA" id="ARBA00022741"/>
    </source>
</evidence>
<evidence type="ECO:0000256" key="12">
    <source>
        <dbReference type="ARBA" id="ARBA00023268"/>
    </source>
</evidence>
<comment type="caution">
    <text evidence="17">The sequence shown here is derived from an EMBL/GenBank/DDBJ whole genome shotgun (WGS) entry which is preliminary data.</text>
</comment>
<keyword evidence="6 15" id="KW-0808">Transferase</keyword>
<dbReference type="InterPro" id="IPR014729">
    <property type="entry name" value="Rossmann-like_a/b/a_fold"/>
</dbReference>
<keyword evidence="5 15" id="KW-0288">FMN</keyword>
<comment type="function">
    <text evidence="1">Catalyzes the phosphorylation of riboflavin to FMN followed by the adenylation of FMN to FAD.</text>
</comment>
<dbReference type="GO" id="GO:0006747">
    <property type="term" value="P:FAD biosynthetic process"/>
    <property type="evidence" value="ECO:0007669"/>
    <property type="project" value="UniProtKB-UniRule"/>
</dbReference>
<evidence type="ECO:0000256" key="5">
    <source>
        <dbReference type="ARBA" id="ARBA00022643"/>
    </source>
</evidence>
<dbReference type="SUPFAM" id="SSF82114">
    <property type="entry name" value="Riboflavin kinase-like"/>
    <property type="match status" value="1"/>
</dbReference>
<keyword evidence="12" id="KW-0511">Multifunctional enzyme</keyword>
<proteinExistence type="inferred from homology"/>
<keyword evidence="11 15" id="KW-0067">ATP-binding</keyword>
<dbReference type="AlphaFoldDB" id="A0A7W5JTM8"/>
<sequence length="313" mass="33850">MVDEAPGRAPERPVVVIGNFDGVHRGHVELLRAAQALEPGAPLVVVTFWPHPMSVIRPDQTPLLLGSLERRVELLRAQGVTDVVVVEFTSEVAGWSPARFVDEVIRPLHPVRVVVGENFHFGFRAAGDVAALTALGQDDPSRPGGGFAVSGVPLLTDGTQPSSSTLIRQAVADGDFGRVRELSDHGFRFCGVVVKGDQRGREMGFPTANVAVPPGLAVPADGVYAGWVTRLDVPDAERWPAAISVGTNPTFDGLERRVESYVLDRDDLELYGVEIAVDFYARLRGQVKYAGMESLIVQMHSDVDHARQLLHSS</sequence>
<evidence type="ECO:0000313" key="18">
    <source>
        <dbReference type="Proteomes" id="UP000565572"/>
    </source>
</evidence>
<dbReference type="SMART" id="SM00904">
    <property type="entry name" value="Flavokinase"/>
    <property type="match status" value="1"/>
</dbReference>
<dbReference type="NCBIfam" id="TIGR00083">
    <property type="entry name" value="ribF"/>
    <property type="match status" value="1"/>
</dbReference>
<gene>
    <name evidence="17" type="ORF">FHX39_001075</name>
</gene>
<keyword evidence="8 15" id="KW-0547">Nucleotide-binding</keyword>
<dbReference type="GO" id="GO:0008531">
    <property type="term" value="F:riboflavin kinase activity"/>
    <property type="evidence" value="ECO:0007669"/>
    <property type="project" value="UniProtKB-UniRule"/>
</dbReference>
<comment type="pathway">
    <text evidence="2 15">Cofactor biosynthesis; FAD biosynthesis; FAD from FMN: step 1/1.</text>
</comment>
<keyword evidence="9 15" id="KW-0418">Kinase</keyword>
<dbReference type="InterPro" id="IPR002606">
    <property type="entry name" value="Riboflavin_kinase_bac"/>
</dbReference>
<organism evidence="17 18">
    <name type="scientific">Microlunatus antarcticus</name>
    <dbReference type="NCBI Taxonomy" id="53388"/>
    <lineage>
        <taxon>Bacteria</taxon>
        <taxon>Bacillati</taxon>
        <taxon>Actinomycetota</taxon>
        <taxon>Actinomycetes</taxon>
        <taxon>Propionibacteriales</taxon>
        <taxon>Propionibacteriaceae</taxon>
        <taxon>Microlunatus</taxon>
    </lineage>
</organism>
<evidence type="ECO:0000256" key="9">
    <source>
        <dbReference type="ARBA" id="ARBA00022777"/>
    </source>
</evidence>
<dbReference type="Pfam" id="PF06574">
    <property type="entry name" value="FAD_syn"/>
    <property type="match status" value="1"/>
</dbReference>
<dbReference type="GO" id="GO:0009231">
    <property type="term" value="P:riboflavin biosynthetic process"/>
    <property type="evidence" value="ECO:0007669"/>
    <property type="project" value="InterPro"/>
</dbReference>
<accession>A0A7W5JTM8</accession>
<keyword evidence="7 15" id="KW-0548">Nucleotidyltransferase</keyword>
<evidence type="ECO:0000256" key="1">
    <source>
        <dbReference type="ARBA" id="ARBA00002121"/>
    </source>
</evidence>
<evidence type="ECO:0000256" key="4">
    <source>
        <dbReference type="ARBA" id="ARBA00022630"/>
    </source>
</evidence>
<evidence type="ECO:0000256" key="15">
    <source>
        <dbReference type="PIRNR" id="PIRNR004491"/>
    </source>
</evidence>
<dbReference type="GO" id="GO:0009398">
    <property type="term" value="P:FMN biosynthetic process"/>
    <property type="evidence" value="ECO:0007669"/>
    <property type="project" value="UniProtKB-UniRule"/>
</dbReference>
<protein>
    <recommendedName>
        <fullName evidence="15">Riboflavin biosynthesis protein</fullName>
    </recommendedName>
    <domain>
        <recommendedName>
            <fullName evidence="15">Riboflavin kinase</fullName>
            <ecNumber evidence="15">2.7.1.26</ecNumber>
        </recommendedName>
        <alternativeName>
            <fullName evidence="15">Flavokinase</fullName>
        </alternativeName>
    </domain>
    <domain>
        <recommendedName>
            <fullName evidence="15">FMN adenylyltransferase</fullName>
            <ecNumber evidence="15">2.7.7.2</ecNumber>
        </recommendedName>
        <alternativeName>
            <fullName evidence="15">FAD pyrophosphorylase</fullName>
        </alternativeName>
        <alternativeName>
            <fullName evidence="15">FAD synthase</fullName>
        </alternativeName>
    </domain>
</protein>
<dbReference type="InterPro" id="IPR023468">
    <property type="entry name" value="Riboflavin_kinase"/>
</dbReference>
<feature type="domain" description="Riboflavin kinase" evidence="16">
    <location>
        <begin position="182"/>
        <end position="311"/>
    </location>
</feature>
<dbReference type="InterPro" id="IPR015864">
    <property type="entry name" value="FAD_synthase"/>
</dbReference>
<dbReference type="NCBIfam" id="NF004160">
    <property type="entry name" value="PRK05627.1-3"/>
    <property type="match status" value="1"/>
</dbReference>
<dbReference type="UniPathway" id="UPA00277">
    <property type="reaction ID" value="UER00407"/>
</dbReference>
<dbReference type="GO" id="GO:0003919">
    <property type="term" value="F:FMN adenylyltransferase activity"/>
    <property type="evidence" value="ECO:0007669"/>
    <property type="project" value="UniProtKB-UniRule"/>
</dbReference>
<dbReference type="EMBL" id="JACHZG010000001">
    <property type="protein sequence ID" value="MBB3326131.1"/>
    <property type="molecule type" value="Genomic_DNA"/>
</dbReference>
<dbReference type="FunFam" id="2.40.30.30:FF:000003">
    <property type="entry name" value="Riboflavin biosynthesis protein"/>
    <property type="match status" value="1"/>
</dbReference>
<name>A0A7W5JTM8_9ACTN</name>
<evidence type="ECO:0000313" key="17">
    <source>
        <dbReference type="EMBL" id="MBB3326131.1"/>
    </source>
</evidence>
<comment type="catalytic activity">
    <reaction evidence="13 15">
        <text>riboflavin + ATP = FMN + ADP + H(+)</text>
        <dbReference type="Rhea" id="RHEA:14357"/>
        <dbReference type="ChEBI" id="CHEBI:15378"/>
        <dbReference type="ChEBI" id="CHEBI:30616"/>
        <dbReference type="ChEBI" id="CHEBI:57986"/>
        <dbReference type="ChEBI" id="CHEBI:58210"/>
        <dbReference type="ChEBI" id="CHEBI:456216"/>
        <dbReference type="EC" id="2.7.1.26"/>
    </reaction>
</comment>
<dbReference type="InterPro" id="IPR023465">
    <property type="entry name" value="Riboflavin_kinase_dom_sf"/>
</dbReference>
<evidence type="ECO:0000259" key="16">
    <source>
        <dbReference type="SMART" id="SM00904"/>
    </source>
</evidence>
<dbReference type="Gene3D" id="2.40.30.30">
    <property type="entry name" value="Riboflavin kinase-like"/>
    <property type="match status" value="1"/>
</dbReference>
<dbReference type="PIRSF" id="PIRSF004491">
    <property type="entry name" value="FAD_Synth"/>
    <property type="match status" value="1"/>
</dbReference>
<dbReference type="InterPro" id="IPR015865">
    <property type="entry name" value="Riboflavin_kinase_bac/euk"/>
</dbReference>
<dbReference type="SUPFAM" id="SSF52374">
    <property type="entry name" value="Nucleotidylyl transferase"/>
    <property type="match status" value="1"/>
</dbReference>
<evidence type="ECO:0000256" key="10">
    <source>
        <dbReference type="ARBA" id="ARBA00022827"/>
    </source>
</evidence>
<evidence type="ECO:0000256" key="7">
    <source>
        <dbReference type="ARBA" id="ARBA00022695"/>
    </source>
</evidence>
<comment type="pathway">
    <text evidence="3 15">Cofactor biosynthesis; FMN biosynthesis; FMN from riboflavin (ATP route): step 1/1.</text>
</comment>
<dbReference type="GO" id="GO:0005524">
    <property type="term" value="F:ATP binding"/>
    <property type="evidence" value="ECO:0007669"/>
    <property type="project" value="UniProtKB-UniRule"/>
</dbReference>
<evidence type="ECO:0000256" key="2">
    <source>
        <dbReference type="ARBA" id="ARBA00004726"/>
    </source>
</evidence>
<dbReference type="RefSeq" id="WP_183337131.1">
    <property type="nucleotide sequence ID" value="NZ_JACHZG010000001.1"/>
</dbReference>